<dbReference type="EMBL" id="JBHTAC010000047">
    <property type="protein sequence ID" value="MFC7246945.1"/>
    <property type="molecule type" value="Genomic_DNA"/>
</dbReference>
<organism evidence="2 3">
    <name type="scientific">Catellatospora aurea</name>
    <dbReference type="NCBI Taxonomy" id="1337874"/>
    <lineage>
        <taxon>Bacteria</taxon>
        <taxon>Bacillati</taxon>
        <taxon>Actinomycetota</taxon>
        <taxon>Actinomycetes</taxon>
        <taxon>Micromonosporales</taxon>
        <taxon>Micromonosporaceae</taxon>
        <taxon>Catellatospora</taxon>
    </lineage>
</organism>
<evidence type="ECO:0000259" key="1">
    <source>
        <dbReference type="Pfam" id="PF04248"/>
    </source>
</evidence>
<protein>
    <submittedName>
        <fullName evidence="2">DUF427 domain-containing protein</fullName>
    </submittedName>
</protein>
<evidence type="ECO:0000313" key="2">
    <source>
        <dbReference type="EMBL" id="MFC7246945.1"/>
    </source>
</evidence>
<dbReference type="Proteomes" id="UP001596392">
    <property type="component" value="Unassembled WGS sequence"/>
</dbReference>
<dbReference type="InterPro" id="IPR038694">
    <property type="entry name" value="DUF427_sf"/>
</dbReference>
<dbReference type="PANTHER" id="PTHR34310:SF9">
    <property type="entry name" value="BLR5716 PROTEIN"/>
    <property type="match status" value="1"/>
</dbReference>
<reference evidence="3" key="1">
    <citation type="journal article" date="2019" name="Int. J. Syst. Evol. Microbiol.">
        <title>The Global Catalogue of Microorganisms (GCM) 10K type strain sequencing project: providing services to taxonomists for standard genome sequencing and annotation.</title>
        <authorList>
            <consortium name="The Broad Institute Genomics Platform"/>
            <consortium name="The Broad Institute Genome Sequencing Center for Infectious Disease"/>
            <person name="Wu L."/>
            <person name="Ma J."/>
        </authorList>
    </citation>
    <scope>NUCLEOTIDE SEQUENCE [LARGE SCALE GENOMIC DNA]</scope>
    <source>
        <strain evidence="3">CGMCC 1.9106</strain>
    </source>
</reference>
<dbReference type="Pfam" id="PF04248">
    <property type="entry name" value="NTP_transf_9"/>
    <property type="match status" value="1"/>
</dbReference>
<dbReference type="RefSeq" id="WP_376809723.1">
    <property type="nucleotide sequence ID" value="NZ_JBHTAC010000047.1"/>
</dbReference>
<accession>A0ABW2H3V2</accession>
<comment type="caution">
    <text evidence="2">The sequence shown here is derived from an EMBL/GenBank/DDBJ whole genome shotgun (WGS) entry which is preliminary data.</text>
</comment>
<name>A0ABW2H3V2_9ACTN</name>
<dbReference type="Gene3D" id="2.170.150.40">
    <property type="entry name" value="Domain of unknown function (DUF427)"/>
    <property type="match status" value="1"/>
</dbReference>
<sequence length="95" mass="10839">MQVVVHGHVLADSQDALLADGIRYFPAEAVAWHHLRPSGRRSVCPYKGVAEYYTADVGVQLCRDAAWVYRWTWPWSDRLRHRVAFCPDLVVESAS</sequence>
<feature type="domain" description="DUF427" evidence="1">
    <location>
        <begin position="1"/>
        <end position="87"/>
    </location>
</feature>
<gene>
    <name evidence="2" type="ORF">ACFQO7_31085</name>
</gene>
<keyword evidence="3" id="KW-1185">Reference proteome</keyword>
<evidence type="ECO:0000313" key="3">
    <source>
        <dbReference type="Proteomes" id="UP001596392"/>
    </source>
</evidence>
<dbReference type="InterPro" id="IPR007361">
    <property type="entry name" value="DUF427"/>
</dbReference>
<proteinExistence type="predicted"/>
<dbReference type="PANTHER" id="PTHR34310">
    <property type="entry name" value="DUF427 DOMAIN PROTEIN (AFU_ORTHOLOGUE AFUA_3G02220)"/>
    <property type="match status" value="1"/>
</dbReference>